<gene>
    <name evidence="2" type="ORF">NCTC10437_03673</name>
</gene>
<name>A0A448IW35_MYCAU</name>
<dbReference type="AlphaFoldDB" id="A0A448IW35"/>
<proteinExistence type="predicted"/>
<dbReference type="STRING" id="1791.GCA_001049355_03222"/>
<feature type="transmembrane region" description="Helical" evidence="1">
    <location>
        <begin position="12"/>
        <end position="31"/>
    </location>
</feature>
<dbReference type="Proteomes" id="UP000279306">
    <property type="component" value="Chromosome"/>
</dbReference>
<dbReference type="KEGG" id="mauu:NCTC10437_03673"/>
<evidence type="ECO:0000313" key="2">
    <source>
        <dbReference type="EMBL" id="VEG56676.1"/>
    </source>
</evidence>
<keyword evidence="1" id="KW-0812">Transmembrane</keyword>
<dbReference type="OrthoDB" id="9997890at2"/>
<keyword evidence="3" id="KW-1185">Reference proteome</keyword>
<dbReference type="EMBL" id="LR134356">
    <property type="protein sequence ID" value="VEG56676.1"/>
    <property type="molecule type" value="Genomic_DNA"/>
</dbReference>
<organism evidence="2 3">
    <name type="scientific">Mycolicibacterium aurum</name>
    <name type="common">Mycobacterium aurum</name>
    <dbReference type="NCBI Taxonomy" id="1791"/>
    <lineage>
        <taxon>Bacteria</taxon>
        <taxon>Bacillati</taxon>
        <taxon>Actinomycetota</taxon>
        <taxon>Actinomycetes</taxon>
        <taxon>Mycobacteriales</taxon>
        <taxon>Mycobacteriaceae</taxon>
        <taxon>Mycolicibacterium</taxon>
    </lineage>
</organism>
<reference evidence="2 3" key="1">
    <citation type="submission" date="2018-12" db="EMBL/GenBank/DDBJ databases">
        <authorList>
            <consortium name="Pathogen Informatics"/>
        </authorList>
    </citation>
    <scope>NUCLEOTIDE SEQUENCE [LARGE SCALE GENOMIC DNA]</scope>
    <source>
        <strain evidence="2 3">NCTC10437</strain>
    </source>
</reference>
<protein>
    <recommendedName>
        <fullName evidence="4">Transmembrane protein</fullName>
    </recommendedName>
</protein>
<sequence>MTSPHPDAGANFGGAKFAVVTVVILMAVFNLTAVSAALHPALGLITMLVSLLVTVAVLDRLGQQWAPAAVQAFDRWCRASVRHIRNG</sequence>
<accession>A0A448IW35</accession>
<keyword evidence="1" id="KW-0472">Membrane</keyword>
<evidence type="ECO:0008006" key="4">
    <source>
        <dbReference type="Google" id="ProtNLM"/>
    </source>
</evidence>
<dbReference type="RefSeq" id="WP_048633093.1">
    <property type="nucleotide sequence ID" value="NZ_CVQQ01000009.1"/>
</dbReference>
<keyword evidence="1" id="KW-1133">Transmembrane helix</keyword>
<evidence type="ECO:0000313" key="3">
    <source>
        <dbReference type="Proteomes" id="UP000279306"/>
    </source>
</evidence>
<feature type="transmembrane region" description="Helical" evidence="1">
    <location>
        <begin position="37"/>
        <end position="58"/>
    </location>
</feature>
<evidence type="ECO:0000256" key="1">
    <source>
        <dbReference type="SAM" id="Phobius"/>
    </source>
</evidence>